<sequence length="273" mass="31061">MPYVSINERVRLYYEEKGEGPPLLFIHPPGLGHVIFRQQEPLARHFRLILCDMRGNGRSSPSDVPITVPLLADDVSVLLRFLGIERAIICGYSNGGSIALDFALRYPQYVEQVILIGGFPEVCTPLLYGEFLLGISAAKLGALSLISSVLAIGHATSRHERKLLKQYVRRANKRDLDTAYRAGLVYCCTKQLSSLQAPLLLIYGARDYYIHPYIAMFRRYVPHADVVFIDRARHQIPTKHSCELNNILRVYSRRKSLERKEEHACPKKEDKIK</sequence>
<dbReference type="RefSeq" id="WP_008878799.1">
    <property type="nucleotide sequence ID" value="NZ_CP017690.1"/>
</dbReference>
<accession>A0ABY9QEA3</accession>
<dbReference type="PANTHER" id="PTHR43798">
    <property type="entry name" value="MONOACYLGLYCEROL LIPASE"/>
    <property type="match status" value="1"/>
</dbReference>
<reference evidence="3 4" key="1">
    <citation type="submission" date="2023-08" db="EMBL/GenBank/DDBJ databases">
        <title>Complete genome sequence of Geobacillus thermodenitrificans K1041, a genetically tractable strain representative of the genus Geobacillus.</title>
        <authorList>
            <person name="Kani S."/>
            <person name="Suzuki H."/>
        </authorList>
    </citation>
    <scope>NUCLEOTIDE SEQUENCE [LARGE SCALE GENOMIC DNA]</scope>
    <source>
        <strain evidence="3 4">K1041</strain>
    </source>
</reference>
<evidence type="ECO:0000256" key="1">
    <source>
        <dbReference type="ARBA" id="ARBA00022801"/>
    </source>
</evidence>
<feature type="domain" description="AB hydrolase-1" evidence="2">
    <location>
        <begin position="21"/>
        <end position="120"/>
    </location>
</feature>
<dbReference type="Proteomes" id="UP001297580">
    <property type="component" value="Chromosome"/>
</dbReference>
<evidence type="ECO:0000313" key="4">
    <source>
        <dbReference type="Proteomes" id="UP001297580"/>
    </source>
</evidence>
<proteinExistence type="predicted"/>
<evidence type="ECO:0000259" key="2">
    <source>
        <dbReference type="Pfam" id="PF00561"/>
    </source>
</evidence>
<organism evidence="3 4">
    <name type="scientific">Geobacillus thermodenitrificans</name>
    <dbReference type="NCBI Taxonomy" id="33940"/>
    <lineage>
        <taxon>Bacteria</taxon>
        <taxon>Bacillati</taxon>
        <taxon>Bacillota</taxon>
        <taxon>Bacilli</taxon>
        <taxon>Bacillales</taxon>
        <taxon>Anoxybacillaceae</taxon>
        <taxon>Geobacillus</taxon>
    </lineage>
</organism>
<gene>
    <name evidence="3" type="ORF">HSX42_05420</name>
</gene>
<dbReference type="Gene3D" id="3.40.50.1820">
    <property type="entry name" value="alpha/beta hydrolase"/>
    <property type="match status" value="1"/>
</dbReference>
<keyword evidence="1 3" id="KW-0378">Hydrolase</keyword>
<dbReference type="InterPro" id="IPR050266">
    <property type="entry name" value="AB_hydrolase_sf"/>
</dbReference>
<dbReference type="PANTHER" id="PTHR43798:SF31">
    <property type="entry name" value="AB HYDROLASE SUPERFAMILY PROTEIN YCLE"/>
    <property type="match status" value="1"/>
</dbReference>
<dbReference type="GeneID" id="87621529"/>
<dbReference type="Pfam" id="PF00561">
    <property type="entry name" value="Abhydrolase_1"/>
    <property type="match status" value="1"/>
</dbReference>
<dbReference type="EMBL" id="CP133461">
    <property type="protein sequence ID" value="WMV77210.1"/>
    <property type="molecule type" value="Genomic_DNA"/>
</dbReference>
<name>A0ABY9QEA3_GEOTD</name>
<dbReference type="InterPro" id="IPR000073">
    <property type="entry name" value="AB_hydrolase_1"/>
</dbReference>
<dbReference type="InterPro" id="IPR029058">
    <property type="entry name" value="AB_hydrolase_fold"/>
</dbReference>
<dbReference type="PRINTS" id="PR00111">
    <property type="entry name" value="ABHYDROLASE"/>
</dbReference>
<protein>
    <submittedName>
        <fullName evidence="3">Alpha/beta hydrolase</fullName>
    </submittedName>
</protein>
<dbReference type="SUPFAM" id="SSF53474">
    <property type="entry name" value="alpha/beta-Hydrolases"/>
    <property type="match status" value="1"/>
</dbReference>
<evidence type="ECO:0000313" key="3">
    <source>
        <dbReference type="EMBL" id="WMV77210.1"/>
    </source>
</evidence>
<dbReference type="GO" id="GO:0016787">
    <property type="term" value="F:hydrolase activity"/>
    <property type="evidence" value="ECO:0007669"/>
    <property type="project" value="UniProtKB-KW"/>
</dbReference>
<keyword evidence="4" id="KW-1185">Reference proteome</keyword>